<dbReference type="InterPro" id="IPR003018">
    <property type="entry name" value="GAF"/>
</dbReference>
<dbReference type="InterPro" id="IPR003594">
    <property type="entry name" value="HATPase_dom"/>
</dbReference>
<dbReference type="Pfam" id="PF02518">
    <property type="entry name" value="HATPase_c"/>
    <property type="match status" value="1"/>
</dbReference>
<organism evidence="6 7">
    <name type="scientific">Anabaena sphaerica FACHB-251</name>
    <dbReference type="NCBI Taxonomy" id="2692883"/>
    <lineage>
        <taxon>Bacteria</taxon>
        <taxon>Bacillati</taxon>
        <taxon>Cyanobacteriota</taxon>
        <taxon>Cyanophyceae</taxon>
        <taxon>Nostocales</taxon>
        <taxon>Nostocaceae</taxon>
        <taxon>Anabaena</taxon>
    </lineage>
</organism>
<dbReference type="InterPro" id="IPR029016">
    <property type="entry name" value="GAF-like_dom_sf"/>
</dbReference>
<dbReference type="EC" id="2.7.13.3" evidence="2"/>
<keyword evidence="7" id="KW-1185">Reference proteome</keyword>
<keyword evidence="3 6" id="KW-0418">Kinase</keyword>
<reference evidence="7" key="1">
    <citation type="journal article" date="2020" name="ISME J.">
        <title>Comparative genomics reveals insights into cyanobacterial evolution and habitat adaptation.</title>
        <authorList>
            <person name="Chen M.Y."/>
            <person name="Teng W.K."/>
            <person name="Zhao L."/>
            <person name="Hu C.X."/>
            <person name="Zhou Y.K."/>
            <person name="Han B.P."/>
            <person name="Song L.R."/>
            <person name="Shu W.S."/>
        </authorList>
    </citation>
    <scope>NUCLEOTIDE SEQUENCE [LARGE SCALE GENOMIC DNA]</scope>
    <source>
        <strain evidence="7">FACHB-251</strain>
    </source>
</reference>
<name>A0A926WE59_9NOST</name>
<evidence type="ECO:0000256" key="4">
    <source>
        <dbReference type="ARBA" id="ARBA00023012"/>
    </source>
</evidence>
<evidence type="ECO:0000313" key="6">
    <source>
        <dbReference type="EMBL" id="MBD2292803.1"/>
    </source>
</evidence>
<sequence>MKVAPLPPNEAQRLKALSKYQILDTAEEAGFDDLTALAAYICNTPIALVTLIDEHRQWFKSKIGLEATETPREVAFCAHAILQPEEMLIVPNVLEDERFFDNPLVTEDPHIRFYAGTPLVTSDGFALGTLCAIDKKPHILTQEQIAALSRLGRQVLTQMELRINLVKLEKNLTQRQKIEDELRISNKHLFHTVHKLRRTQTKLIHAERMSSLVPLITGIAHEINNPANFIYGNLKHLDDNVRDLLDLLSLYQENYPHPNHRIQQKTAAIDFDFLTEDLFKILSSMKVGTQRIREIVLSLRNFCRVDESEKKVVKIETGIDSTLLFLQHRLETKGHRPKIQVIKQYGELPSVECYPAHLNQVFMHLLINAIEALEEAFVKQPEQKNKPTIRIQTDYSSAGCAVVRIADSGMGIPEVIGKQIFDPFFTTKPVGKGQGLGLSISYQIVVDKHEGILKYVSQAGKGTEFWIEIPCKKETLIPMTN</sequence>
<evidence type="ECO:0000256" key="2">
    <source>
        <dbReference type="ARBA" id="ARBA00012438"/>
    </source>
</evidence>
<dbReference type="SUPFAM" id="SSF55874">
    <property type="entry name" value="ATPase domain of HSP90 chaperone/DNA topoisomerase II/histidine kinase"/>
    <property type="match status" value="1"/>
</dbReference>
<dbReference type="AlphaFoldDB" id="A0A926WE59"/>
<dbReference type="Gene3D" id="1.10.287.130">
    <property type="match status" value="1"/>
</dbReference>
<evidence type="ECO:0000259" key="5">
    <source>
        <dbReference type="PROSITE" id="PS50109"/>
    </source>
</evidence>
<dbReference type="EMBL" id="JACJQU010000002">
    <property type="protein sequence ID" value="MBD2292803.1"/>
    <property type="molecule type" value="Genomic_DNA"/>
</dbReference>
<evidence type="ECO:0000256" key="1">
    <source>
        <dbReference type="ARBA" id="ARBA00000085"/>
    </source>
</evidence>
<dbReference type="PROSITE" id="PS50109">
    <property type="entry name" value="HIS_KIN"/>
    <property type="match status" value="1"/>
</dbReference>
<dbReference type="PANTHER" id="PTHR43102">
    <property type="entry name" value="SLR1143 PROTEIN"/>
    <property type="match status" value="1"/>
</dbReference>
<dbReference type="InterPro" id="IPR004358">
    <property type="entry name" value="Sig_transdc_His_kin-like_C"/>
</dbReference>
<keyword evidence="3 6" id="KW-0808">Transferase</keyword>
<dbReference type="PANTHER" id="PTHR43102:SF2">
    <property type="entry name" value="GAF DOMAIN-CONTAINING PROTEIN"/>
    <property type="match status" value="1"/>
</dbReference>
<dbReference type="PRINTS" id="PR00344">
    <property type="entry name" value="BCTRLSENSOR"/>
</dbReference>
<dbReference type="SMART" id="SM00065">
    <property type="entry name" value="GAF"/>
    <property type="match status" value="1"/>
</dbReference>
<dbReference type="InterPro" id="IPR005467">
    <property type="entry name" value="His_kinase_dom"/>
</dbReference>
<dbReference type="Pfam" id="PF01590">
    <property type="entry name" value="GAF"/>
    <property type="match status" value="1"/>
</dbReference>
<evidence type="ECO:0000313" key="7">
    <source>
        <dbReference type="Proteomes" id="UP000662185"/>
    </source>
</evidence>
<gene>
    <name evidence="6" type="ORF">H6G06_04710</name>
</gene>
<comment type="caution">
    <text evidence="6">The sequence shown here is derived from an EMBL/GenBank/DDBJ whole genome shotgun (WGS) entry which is preliminary data.</text>
</comment>
<dbReference type="Gene3D" id="3.30.450.40">
    <property type="match status" value="1"/>
</dbReference>
<dbReference type="Gene3D" id="3.30.565.10">
    <property type="entry name" value="Histidine kinase-like ATPase, C-terminal domain"/>
    <property type="match status" value="1"/>
</dbReference>
<dbReference type="GO" id="GO:0004673">
    <property type="term" value="F:protein histidine kinase activity"/>
    <property type="evidence" value="ECO:0007669"/>
    <property type="project" value="UniProtKB-EC"/>
</dbReference>
<accession>A0A926WE59</accession>
<comment type="catalytic activity">
    <reaction evidence="1">
        <text>ATP + protein L-histidine = ADP + protein N-phospho-L-histidine.</text>
        <dbReference type="EC" id="2.7.13.3"/>
    </reaction>
</comment>
<evidence type="ECO:0000256" key="3">
    <source>
        <dbReference type="ARBA" id="ARBA00022777"/>
    </source>
</evidence>
<dbReference type="GO" id="GO:0000160">
    <property type="term" value="P:phosphorelay signal transduction system"/>
    <property type="evidence" value="ECO:0007669"/>
    <property type="project" value="UniProtKB-KW"/>
</dbReference>
<dbReference type="InterPro" id="IPR036890">
    <property type="entry name" value="HATPase_C_sf"/>
</dbReference>
<dbReference type="RefSeq" id="WP_190557571.1">
    <property type="nucleotide sequence ID" value="NZ_JACJQU010000002.1"/>
</dbReference>
<proteinExistence type="predicted"/>
<protein>
    <recommendedName>
        <fullName evidence="2">histidine kinase</fullName>
        <ecNumber evidence="2">2.7.13.3</ecNumber>
    </recommendedName>
</protein>
<dbReference type="Proteomes" id="UP000662185">
    <property type="component" value="Unassembled WGS sequence"/>
</dbReference>
<dbReference type="SUPFAM" id="SSF55781">
    <property type="entry name" value="GAF domain-like"/>
    <property type="match status" value="1"/>
</dbReference>
<keyword evidence="4" id="KW-0902">Two-component regulatory system</keyword>
<dbReference type="SMART" id="SM00387">
    <property type="entry name" value="HATPase_c"/>
    <property type="match status" value="1"/>
</dbReference>
<feature type="domain" description="Histidine kinase" evidence="5">
    <location>
        <begin position="218"/>
        <end position="473"/>
    </location>
</feature>